<comment type="caution">
    <text evidence="1">The sequence shown here is derived from an EMBL/GenBank/DDBJ whole genome shotgun (WGS) entry which is preliminary data.</text>
</comment>
<name>A0ACC2J5T0_9PEZI</name>
<sequence length="223" mass="25049">MSNIPPFDPDITVSRRESVVTLLTGISGLDRTYIEDRIKDAYLKQCQRVFETKGFDKAPEDFIAWLAERTVWNAVVRKYMPGRNYPWPFKNPPQILEANMDSSVAYETYVSSQRAMAANQSSIDAEEKGTRPATQPPPEQPAVSSKEDNSKEKAAQPQPGPYTVASKSPVAAPVEAPSTVKDIRLQMMEMIIDITEKVDRLEARLSGPNTSPLPDPRKRRRLE</sequence>
<organism evidence="1 2">
    <name type="scientific">Nemania bipapillata</name>
    <dbReference type="NCBI Taxonomy" id="110536"/>
    <lineage>
        <taxon>Eukaryota</taxon>
        <taxon>Fungi</taxon>
        <taxon>Dikarya</taxon>
        <taxon>Ascomycota</taxon>
        <taxon>Pezizomycotina</taxon>
        <taxon>Sordariomycetes</taxon>
        <taxon>Xylariomycetidae</taxon>
        <taxon>Xylariales</taxon>
        <taxon>Xylariaceae</taxon>
        <taxon>Nemania</taxon>
    </lineage>
</organism>
<dbReference type="EMBL" id="JAPESX010000173">
    <property type="protein sequence ID" value="KAJ8122789.1"/>
    <property type="molecule type" value="Genomic_DNA"/>
</dbReference>
<protein>
    <submittedName>
        <fullName evidence="1">Uncharacterized protein</fullName>
    </submittedName>
</protein>
<keyword evidence="2" id="KW-1185">Reference proteome</keyword>
<evidence type="ECO:0000313" key="2">
    <source>
        <dbReference type="Proteomes" id="UP001153334"/>
    </source>
</evidence>
<accession>A0ACC2J5T0</accession>
<proteinExistence type="predicted"/>
<reference evidence="1" key="1">
    <citation type="submission" date="2022-11" db="EMBL/GenBank/DDBJ databases">
        <title>Genome Sequence of Nemania bipapillata.</title>
        <authorList>
            <person name="Buettner E."/>
        </authorList>
    </citation>
    <scope>NUCLEOTIDE SEQUENCE</scope>
    <source>
        <strain evidence="1">CP14</strain>
    </source>
</reference>
<gene>
    <name evidence="1" type="ORF">ONZ43_g1103</name>
</gene>
<evidence type="ECO:0000313" key="1">
    <source>
        <dbReference type="EMBL" id="KAJ8122789.1"/>
    </source>
</evidence>
<dbReference type="Proteomes" id="UP001153334">
    <property type="component" value="Unassembled WGS sequence"/>
</dbReference>